<dbReference type="InterPro" id="IPR010106">
    <property type="entry name" value="RpnA"/>
</dbReference>
<dbReference type="PATRIC" id="fig|717961.3.peg.1937"/>
<dbReference type="HOGENOM" id="CLU_057504_0_1_9"/>
<organism evidence="1 2">
    <name type="scientific">[Eubacterium] siraeum V10Sc8a</name>
    <dbReference type="NCBI Taxonomy" id="717961"/>
    <lineage>
        <taxon>Bacteria</taxon>
        <taxon>Bacillati</taxon>
        <taxon>Bacillota</taxon>
        <taxon>Clostridia</taxon>
        <taxon>Eubacteriales</taxon>
        <taxon>Oscillospiraceae</taxon>
        <taxon>Oscillospiraceae incertae sedis</taxon>
    </lineage>
</organism>
<sequence length="273" mass="31388">MARNIVKAKLDIIFKKLFTDEGNQHLLQAYLSDTLGIPYDSIENLVVLNSEIMPDSITEKYSRMDIRMKANGRLINVEMQIKDEGDYKDRSLYYLSKLYSGQLKSGDVYGSLNQCISINIINFNLFDCEEYHSSFSMREDSRNEQLTDKFTAHYFELKKIGKNIDKNNKQELWLRLINAETEDELDMLQQTGVKQIQDAVVVLHKMSADEKTRELAEMREKALHIEATEKAHARAEGEAIGLKEGERRKEAEILANLKAMGLSEEQIKQALGK</sequence>
<protein>
    <recommendedName>
        <fullName evidence="3">PD-(D/E)XK nuclease family transposase</fullName>
    </recommendedName>
</protein>
<dbReference type="NCBIfam" id="TIGR01784">
    <property type="entry name" value="T_den_put_tspse"/>
    <property type="match status" value="1"/>
</dbReference>
<evidence type="ECO:0000313" key="2">
    <source>
        <dbReference type="Proteomes" id="UP000007050"/>
    </source>
</evidence>
<evidence type="ECO:0000313" key="1">
    <source>
        <dbReference type="EMBL" id="CBL34733.1"/>
    </source>
</evidence>
<dbReference type="Pfam" id="PF12784">
    <property type="entry name" value="PDDEXK_2"/>
    <property type="match status" value="1"/>
</dbReference>
<proteinExistence type="predicted"/>
<evidence type="ECO:0008006" key="3">
    <source>
        <dbReference type="Google" id="ProtNLM"/>
    </source>
</evidence>
<gene>
    <name evidence="1" type="ORF">ES1_18180</name>
</gene>
<reference evidence="1 2" key="1">
    <citation type="submission" date="2010-03" db="EMBL/GenBank/DDBJ databases">
        <title>The genome sequence of Eubacterium siraeum V10Sc8a.</title>
        <authorList>
            <consortium name="metaHIT consortium -- http://www.metahit.eu/"/>
            <person name="Pajon A."/>
            <person name="Turner K."/>
            <person name="Parkhill J."/>
            <person name="Duncan S."/>
            <person name="Flint H."/>
        </authorList>
    </citation>
    <scope>NUCLEOTIDE SEQUENCE [LARGE SCALE GENOMIC DNA]</scope>
    <source>
        <strain evidence="1 2">V10Sc8a</strain>
    </source>
</reference>
<dbReference type="EMBL" id="FP929059">
    <property type="protein sequence ID" value="CBL34733.1"/>
    <property type="molecule type" value="Genomic_DNA"/>
</dbReference>
<dbReference type="BioCyc" id="ESIR717961:G136L-1510-MONOMER"/>
<reference evidence="1 2" key="2">
    <citation type="submission" date="2010-03" db="EMBL/GenBank/DDBJ databases">
        <authorList>
            <person name="Pajon A."/>
        </authorList>
    </citation>
    <scope>NUCLEOTIDE SEQUENCE [LARGE SCALE GENOMIC DNA]</scope>
    <source>
        <strain evidence="1 2">V10Sc8a</strain>
    </source>
</reference>
<dbReference type="Proteomes" id="UP000007050">
    <property type="component" value="Chromosome"/>
</dbReference>
<name>D4MLV0_9FIRM</name>
<dbReference type="AlphaFoldDB" id="D4MLV0"/>
<dbReference type="KEGG" id="esr:ES1_18180"/>
<dbReference type="PANTHER" id="PTHR41317">
    <property type="entry name" value="PD-(D_E)XK NUCLEASE FAMILY TRANSPOSASE"/>
    <property type="match status" value="1"/>
</dbReference>
<accession>D4MLV0</accession>
<dbReference type="PANTHER" id="PTHR41317:SF1">
    <property type="entry name" value="PD-(D_E)XK NUCLEASE FAMILY TRANSPOSASE"/>
    <property type="match status" value="1"/>
</dbReference>